<dbReference type="SMART" id="SM00448">
    <property type="entry name" value="REC"/>
    <property type="match status" value="1"/>
</dbReference>
<evidence type="ECO:0000256" key="7">
    <source>
        <dbReference type="ARBA" id="ARBA00022741"/>
    </source>
</evidence>
<feature type="compositionally biased region" description="Basic residues" evidence="13">
    <location>
        <begin position="554"/>
        <end position="570"/>
    </location>
</feature>
<feature type="region of interest" description="Disordered" evidence="13">
    <location>
        <begin position="1"/>
        <end position="20"/>
    </location>
</feature>
<keyword evidence="6" id="KW-0808">Transferase</keyword>
<dbReference type="Pfam" id="PF08447">
    <property type="entry name" value="PAS_3"/>
    <property type="match status" value="1"/>
</dbReference>
<dbReference type="SUPFAM" id="SSF55874">
    <property type="entry name" value="ATPase domain of HSP90 chaperone/DNA topoisomerase II/histidine kinase"/>
    <property type="match status" value="1"/>
</dbReference>
<feature type="compositionally biased region" description="Polar residues" evidence="13">
    <location>
        <begin position="1496"/>
        <end position="1508"/>
    </location>
</feature>
<dbReference type="Gene3D" id="3.30.450.20">
    <property type="entry name" value="PAS domain"/>
    <property type="match status" value="2"/>
</dbReference>
<dbReference type="InterPro" id="IPR011006">
    <property type="entry name" value="CheY-like_superfamily"/>
</dbReference>
<evidence type="ECO:0000256" key="8">
    <source>
        <dbReference type="ARBA" id="ARBA00022777"/>
    </source>
</evidence>
<feature type="compositionally biased region" description="Basic residues" evidence="13">
    <location>
        <begin position="651"/>
        <end position="673"/>
    </location>
</feature>
<comment type="catalytic activity">
    <reaction evidence="1">
        <text>ATP + protein L-histidine = ADP + protein N-phospho-L-histidine.</text>
        <dbReference type="EC" id="2.7.13.3"/>
    </reaction>
</comment>
<evidence type="ECO:0000259" key="17">
    <source>
        <dbReference type="PROSITE" id="PS50113"/>
    </source>
</evidence>
<dbReference type="GO" id="GO:0005524">
    <property type="term" value="F:ATP binding"/>
    <property type="evidence" value="ECO:0007669"/>
    <property type="project" value="UniProtKB-KW"/>
</dbReference>
<keyword evidence="4" id="KW-0963">Cytoplasm</keyword>
<dbReference type="SUPFAM" id="SSF47384">
    <property type="entry name" value="Homodimeric domain of signal transducing histidine kinase"/>
    <property type="match status" value="1"/>
</dbReference>
<protein>
    <recommendedName>
        <fullName evidence="3">histidine kinase</fullName>
        <ecNumber evidence="3">2.7.13.3</ecNumber>
    </recommendedName>
</protein>
<dbReference type="Gene3D" id="1.10.287.130">
    <property type="match status" value="1"/>
</dbReference>
<evidence type="ECO:0000259" key="15">
    <source>
        <dbReference type="PROSITE" id="PS50110"/>
    </source>
</evidence>
<dbReference type="SUPFAM" id="SSF52172">
    <property type="entry name" value="CheY-like"/>
    <property type="match status" value="1"/>
</dbReference>
<feature type="region of interest" description="Disordered" evidence="13">
    <location>
        <begin position="538"/>
        <end position="573"/>
    </location>
</feature>
<dbReference type="Pfam" id="PF02518">
    <property type="entry name" value="HATPase_c"/>
    <property type="match status" value="1"/>
</dbReference>
<comment type="subcellular location">
    <subcellularLocation>
        <location evidence="2">Cytoplasm</location>
    </subcellularLocation>
</comment>
<feature type="compositionally biased region" description="Polar residues" evidence="13">
    <location>
        <begin position="587"/>
        <end position="606"/>
    </location>
</feature>
<evidence type="ECO:0000256" key="11">
    <source>
        <dbReference type="ARBA" id="ARBA00054109"/>
    </source>
</evidence>
<evidence type="ECO:0000256" key="13">
    <source>
        <dbReference type="SAM" id="MobiDB-lite"/>
    </source>
</evidence>
<accession>A0A8H7BJJ4</accession>
<dbReference type="PROSITE" id="PS50113">
    <property type="entry name" value="PAC"/>
    <property type="match status" value="2"/>
</dbReference>
<keyword evidence="9" id="KW-0067">ATP-binding</keyword>
<evidence type="ECO:0000256" key="1">
    <source>
        <dbReference type="ARBA" id="ARBA00000085"/>
    </source>
</evidence>
<dbReference type="SMART" id="SM00091">
    <property type="entry name" value="PAS"/>
    <property type="match status" value="2"/>
</dbReference>
<feature type="domain" description="PAC" evidence="17">
    <location>
        <begin position="916"/>
        <end position="968"/>
    </location>
</feature>
<dbReference type="PRINTS" id="PR00344">
    <property type="entry name" value="BCTRLSENSOR"/>
</dbReference>
<gene>
    <name evidence="18" type="ORF">EC973_005533</name>
</gene>
<dbReference type="FunFam" id="1.10.287.130:FF:000002">
    <property type="entry name" value="Two-component osmosensing histidine kinase"/>
    <property type="match status" value="1"/>
</dbReference>
<dbReference type="PROSITE" id="PS50109">
    <property type="entry name" value="HIS_KIN"/>
    <property type="match status" value="1"/>
</dbReference>
<dbReference type="SMART" id="SM00086">
    <property type="entry name" value="PAC"/>
    <property type="match status" value="2"/>
</dbReference>
<dbReference type="PROSITE" id="PS50112">
    <property type="entry name" value="PAS"/>
    <property type="match status" value="2"/>
</dbReference>
<dbReference type="InterPro" id="IPR004358">
    <property type="entry name" value="Sig_transdc_His_kin-like_C"/>
</dbReference>
<dbReference type="Gene3D" id="3.40.50.2300">
    <property type="match status" value="1"/>
</dbReference>
<feature type="region of interest" description="Disordered" evidence="13">
    <location>
        <begin position="587"/>
        <end position="681"/>
    </location>
</feature>
<comment type="caution">
    <text evidence="18">The sequence shown here is derived from an EMBL/GenBank/DDBJ whole genome shotgun (WGS) entry which is preliminary data.</text>
</comment>
<feature type="compositionally biased region" description="Polar residues" evidence="13">
    <location>
        <begin position="7"/>
        <end position="16"/>
    </location>
</feature>
<dbReference type="SMART" id="SM00387">
    <property type="entry name" value="HATPase_c"/>
    <property type="match status" value="1"/>
</dbReference>
<feature type="region of interest" description="Disordered" evidence="13">
    <location>
        <begin position="450"/>
        <end position="489"/>
    </location>
</feature>
<dbReference type="InterPro" id="IPR001789">
    <property type="entry name" value="Sig_transdc_resp-reg_receiver"/>
</dbReference>
<keyword evidence="19" id="KW-1185">Reference proteome</keyword>
<keyword evidence="10" id="KW-0902">Two-component regulatory system</keyword>
<dbReference type="InterPro" id="IPR000014">
    <property type="entry name" value="PAS"/>
</dbReference>
<evidence type="ECO:0000313" key="19">
    <source>
        <dbReference type="Proteomes" id="UP000605846"/>
    </source>
</evidence>
<keyword evidence="8" id="KW-0418">Kinase</keyword>
<evidence type="ECO:0000313" key="18">
    <source>
        <dbReference type="EMBL" id="KAF7721035.1"/>
    </source>
</evidence>
<evidence type="ECO:0000256" key="4">
    <source>
        <dbReference type="ARBA" id="ARBA00022490"/>
    </source>
</evidence>
<evidence type="ECO:0000259" key="14">
    <source>
        <dbReference type="PROSITE" id="PS50109"/>
    </source>
</evidence>
<dbReference type="GO" id="GO:0005737">
    <property type="term" value="C:cytoplasm"/>
    <property type="evidence" value="ECO:0007669"/>
    <property type="project" value="UniProtKB-SubCell"/>
</dbReference>
<dbReference type="GO" id="GO:0000155">
    <property type="term" value="F:phosphorelay sensor kinase activity"/>
    <property type="evidence" value="ECO:0007669"/>
    <property type="project" value="InterPro"/>
</dbReference>
<dbReference type="CDD" id="cd17546">
    <property type="entry name" value="REC_hyHK_CKI1_RcsC-like"/>
    <property type="match status" value="1"/>
</dbReference>
<dbReference type="GO" id="GO:1900745">
    <property type="term" value="P:positive regulation of p38MAPK cascade"/>
    <property type="evidence" value="ECO:0007669"/>
    <property type="project" value="UniProtKB-ARBA"/>
</dbReference>
<dbReference type="Pfam" id="PF00072">
    <property type="entry name" value="Response_reg"/>
    <property type="match status" value="1"/>
</dbReference>
<dbReference type="NCBIfam" id="TIGR00229">
    <property type="entry name" value="sensory_box"/>
    <property type="match status" value="2"/>
</dbReference>
<dbReference type="InterPro" id="IPR005467">
    <property type="entry name" value="His_kinase_dom"/>
</dbReference>
<evidence type="ECO:0000256" key="6">
    <source>
        <dbReference type="ARBA" id="ARBA00022679"/>
    </source>
</evidence>
<dbReference type="SMART" id="SM00388">
    <property type="entry name" value="HisKA"/>
    <property type="match status" value="1"/>
</dbReference>
<evidence type="ECO:0000256" key="2">
    <source>
        <dbReference type="ARBA" id="ARBA00004496"/>
    </source>
</evidence>
<dbReference type="CDD" id="cd00082">
    <property type="entry name" value="HisKA"/>
    <property type="match status" value="1"/>
</dbReference>
<feature type="compositionally biased region" description="Low complexity" evidence="13">
    <location>
        <begin position="538"/>
        <end position="550"/>
    </location>
</feature>
<feature type="region of interest" description="Disordered" evidence="13">
    <location>
        <begin position="33"/>
        <end position="60"/>
    </location>
</feature>
<feature type="compositionally biased region" description="Polar residues" evidence="13">
    <location>
        <begin position="471"/>
        <end position="489"/>
    </location>
</feature>
<dbReference type="Gene3D" id="3.30.565.10">
    <property type="entry name" value="Histidine kinase-like ATPase, C-terminal domain"/>
    <property type="match status" value="1"/>
</dbReference>
<keyword evidence="5 12" id="KW-0597">Phosphoprotein</keyword>
<dbReference type="OrthoDB" id="303614at2759"/>
<dbReference type="EC" id="2.7.13.3" evidence="3"/>
<dbReference type="InterPro" id="IPR000700">
    <property type="entry name" value="PAS-assoc_C"/>
</dbReference>
<evidence type="ECO:0000259" key="16">
    <source>
        <dbReference type="PROSITE" id="PS50112"/>
    </source>
</evidence>
<dbReference type="SUPFAM" id="SSF55785">
    <property type="entry name" value="PYP-like sensor domain (PAS domain)"/>
    <property type="match status" value="2"/>
</dbReference>
<dbReference type="InterPro" id="IPR003661">
    <property type="entry name" value="HisK_dim/P_dom"/>
</dbReference>
<dbReference type="GO" id="GO:0009365">
    <property type="term" value="C:protein histidine kinase complex"/>
    <property type="evidence" value="ECO:0007669"/>
    <property type="project" value="UniProtKB-ARBA"/>
</dbReference>
<dbReference type="PANTHER" id="PTHR45339">
    <property type="entry name" value="HYBRID SIGNAL TRANSDUCTION HISTIDINE KINASE J"/>
    <property type="match status" value="1"/>
</dbReference>
<dbReference type="CDD" id="cd00130">
    <property type="entry name" value="PAS"/>
    <property type="match status" value="2"/>
</dbReference>
<keyword evidence="7" id="KW-0547">Nucleotide-binding</keyword>
<dbReference type="InterPro" id="IPR003594">
    <property type="entry name" value="HATPase_dom"/>
</dbReference>
<organism evidence="18 19">
    <name type="scientific">Apophysomyces ossiformis</name>
    <dbReference type="NCBI Taxonomy" id="679940"/>
    <lineage>
        <taxon>Eukaryota</taxon>
        <taxon>Fungi</taxon>
        <taxon>Fungi incertae sedis</taxon>
        <taxon>Mucoromycota</taxon>
        <taxon>Mucoromycotina</taxon>
        <taxon>Mucoromycetes</taxon>
        <taxon>Mucorales</taxon>
        <taxon>Mucorineae</taxon>
        <taxon>Mucoraceae</taxon>
        <taxon>Apophysomyces</taxon>
    </lineage>
</organism>
<dbReference type="Proteomes" id="UP000605846">
    <property type="component" value="Unassembled WGS sequence"/>
</dbReference>
<evidence type="ECO:0000256" key="3">
    <source>
        <dbReference type="ARBA" id="ARBA00012438"/>
    </source>
</evidence>
<comment type="function">
    <text evidence="11">Involved in the control of the SAPK-dependent transcriptional response to peroxide stress. Regulates sty1 activity.</text>
</comment>
<evidence type="ECO:0000256" key="9">
    <source>
        <dbReference type="ARBA" id="ARBA00022840"/>
    </source>
</evidence>
<feature type="domain" description="PAC" evidence="17">
    <location>
        <begin position="783"/>
        <end position="835"/>
    </location>
</feature>
<feature type="region of interest" description="Disordered" evidence="13">
    <location>
        <begin position="1496"/>
        <end position="1516"/>
    </location>
</feature>
<name>A0A8H7BJJ4_9FUNG</name>
<dbReference type="Pfam" id="PF00512">
    <property type="entry name" value="HisKA"/>
    <property type="match status" value="1"/>
</dbReference>
<evidence type="ECO:0000256" key="10">
    <source>
        <dbReference type="ARBA" id="ARBA00023012"/>
    </source>
</evidence>
<dbReference type="InterPro" id="IPR036097">
    <property type="entry name" value="HisK_dim/P_sf"/>
</dbReference>
<feature type="domain" description="PAS" evidence="16">
    <location>
        <begin position="842"/>
        <end position="902"/>
    </location>
</feature>
<dbReference type="FunFam" id="3.30.450.20:FF:000099">
    <property type="entry name" value="Sensory box sensor histidine kinase"/>
    <property type="match status" value="1"/>
</dbReference>
<dbReference type="InterPro" id="IPR013655">
    <property type="entry name" value="PAS_fold_3"/>
</dbReference>
<dbReference type="PROSITE" id="PS50110">
    <property type="entry name" value="RESPONSE_REGULATORY"/>
    <property type="match status" value="1"/>
</dbReference>
<dbReference type="EMBL" id="JABAYA010000315">
    <property type="protein sequence ID" value="KAF7721035.1"/>
    <property type="molecule type" value="Genomic_DNA"/>
</dbReference>
<reference evidence="18" key="1">
    <citation type="submission" date="2020-01" db="EMBL/GenBank/DDBJ databases">
        <title>Genome Sequencing of Three Apophysomyces-Like Fungal Strains Confirms a Novel Fungal Genus in the Mucoromycota with divergent Burkholderia-like Endosymbiotic Bacteria.</title>
        <authorList>
            <person name="Stajich J.E."/>
            <person name="Macias A.M."/>
            <person name="Carter-House D."/>
            <person name="Lovett B."/>
            <person name="Kasson L.R."/>
            <person name="Berry K."/>
            <person name="Grigoriev I."/>
            <person name="Chang Y."/>
            <person name="Spatafora J."/>
            <person name="Kasson M.T."/>
        </authorList>
    </citation>
    <scope>NUCLEOTIDE SEQUENCE</scope>
    <source>
        <strain evidence="18">NRRL A-21654</strain>
    </source>
</reference>
<feature type="domain" description="Response regulatory" evidence="15">
    <location>
        <begin position="1535"/>
        <end position="1664"/>
    </location>
</feature>
<dbReference type="CDD" id="cd16922">
    <property type="entry name" value="HATPase_EvgS-ArcB-TorS-like"/>
    <property type="match status" value="1"/>
</dbReference>
<evidence type="ECO:0000256" key="5">
    <source>
        <dbReference type="ARBA" id="ARBA00022553"/>
    </source>
</evidence>
<evidence type="ECO:0000256" key="12">
    <source>
        <dbReference type="PROSITE-ProRule" id="PRU00169"/>
    </source>
</evidence>
<feature type="modified residue" description="4-aspartylphosphate" evidence="12">
    <location>
        <position position="1591"/>
    </location>
</feature>
<feature type="region of interest" description="Disordered" evidence="13">
    <location>
        <begin position="1242"/>
        <end position="1275"/>
    </location>
</feature>
<feature type="domain" description="PAS" evidence="16">
    <location>
        <begin position="709"/>
        <end position="780"/>
    </location>
</feature>
<dbReference type="InterPro" id="IPR036890">
    <property type="entry name" value="HATPase_C_sf"/>
</dbReference>
<feature type="domain" description="Histidine kinase" evidence="14">
    <location>
        <begin position="986"/>
        <end position="1209"/>
    </location>
</feature>
<dbReference type="PANTHER" id="PTHR45339:SF1">
    <property type="entry name" value="HYBRID SIGNAL TRANSDUCTION HISTIDINE KINASE J"/>
    <property type="match status" value="1"/>
</dbReference>
<sequence>MTELSRVHSSNTSTAKKSPATFQYHAQLYSDQQKLQERQLQQSQQGHKDPTKSIQRPTKLPQRSLNVLTIEPPNLYYTSLKLANETSINVWWKTMADLMVDSGFHASRVTLSVPQDPNDPWTGPWGLKAVYNKKGATCRNQQEKTQSHPADTSYFAHDVKQHERSSCPHHVPCCFNHLQSFESEPEPLIDNPSVQRILRRNAPVVISREYRQHSNHPTAARRLKKDHLDDAHDMFKRALLEQTEKSSRRLNWNPPVITTPCLHKLEEGEAAELFTDSEILVDSSKMEEENAASCLDKECSAGMGTVFLYNYDEYEQQQPSPWSQSPAPSPAMMDPDVNPFFQSIPNIDDEAFNPESPKSYINSTIPFPLPISNVRSVVHVPLVHPFDVRTPSPSSQHQERTHPPTPMAILSLLSPVVPYPPVLLSSLLSLAPFIATSLSNAIVNERIQNQGHSLHHSPPTSSTQRSDRSGDTSSINQLDSRSDTEQSVSKVQTIQESSFLFRQSMGAVAGSSFDQHNMDNLPSQVVPTFGITADLSPSSSEASTLSAPAELIGKKSKPKRTTRTLGKHKGQTTVERDRLISMLLSKAGSQGVPSASSLSKPATGSKLTLEAGTSEKNIFPQAASEPQMDSEQAMGEKSMGGVSGRASLHSKLMKSQKRRKQKTKRRVHRKRSGYLRSKDPLDEEEFRCQNNKLSGRTKDGNERILVPPKSSMLRLIIDGIAIHVFTCSTTTGQITWVNNRTLQYTGRSLHDHVGSRWLSHMHPDDQADCRKAWNDVFQLGNGFSGEYRLRRFDGVYRYFLWRIVPLRDFKGRIIHWFGTCTDVHDQHIKTESSVRQMEIENNERKYRLLAEAIPQIVFTFCPSSGLTYANGKWESYSGQDFNQTMGLGFMSQVHPDDRHKLQLPDLPPLKTAGVTWQNEIRLLSGEGEYRWFLVKCISVDEMDSQDVRWFGTCTDINDHKLLEHKLKEAHDAAQKSTESKTRFLSNMSHEIRTPLIGITGMLNFLLDTDLTPEQLDYAHTIQQSAESLLVVINDILDLSKVEAGMMKLEWEPFSLVTMIEDANELLSTLAIQKGLELSFWVDDDVPDIVVGDRVRLRQVLLNLIGNAIKFTTEGEVFTQCSLQRLDNEESETTLLFEVVDTGSGFDADGEAVMFKPFSQIDSSSTRKHGGSGLGLVISKQLIELHGGQMKCKSKKGEGSSFYFTVKFGIPSSATRPQPQTPQNETGNNPFFRMYGYPVGQDTLKGHVTDGEDSDSFGVSPLARSKKHSQASDFPSSTARLHDVLLNKAVAMQLRTPPVRKSKVSKIDESSGITKSQIEKEEIVKARHGVRVPTFSTSSGLSSPGAGVILPLETPVRGSPPRIMIVSQWNYSKRTTEKHVRSIIGSCWPDQEYKSAVLDNPELAIQLLGDPRETAYDYIIINLNSESQILAITRRVCASQIHRNASVLILTTPIQRSSIMENAKGSESDVIPHYCGFVFKPIKRSKLNWYFGIQQSTSSDNPGSENSAPDASHRRVTTQKEIFRKMEKDVGGKGFRILLVEEKPKDNDVNQKVLTRYLVRVGLNVDIADNGEECVTKFLSKPRNYYSLILCDLFMPVKDGYEATREIREWESNNLAETDRRIPIVALSANVMSDVASKCLASGFSTYTSKPVNFELLSDIIRSYLLPSDR</sequence>
<dbReference type="FunFam" id="3.30.565.10:FF:000010">
    <property type="entry name" value="Sensor histidine kinase RcsC"/>
    <property type="match status" value="1"/>
</dbReference>
<proteinExistence type="predicted"/>
<dbReference type="InterPro" id="IPR035965">
    <property type="entry name" value="PAS-like_dom_sf"/>
</dbReference>
<dbReference type="InterPro" id="IPR001610">
    <property type="entry name" value="PAC"/>
</dbReference>
<dbReference type="Pfam" id="PF13426">
    <property type="entry name" value="PAS_9"/>
    <property type="match status" value="1"/>
</dbReference>